<gene>
    <name evidence="8" type="primary">hbpE</name>
    <name evidence="8" type="ordered locus">BARCL_0197</name>
</gene>
<dbReference type="Pfam" id="PF13505">
    <property type="entry name" value="OMP_b-brl"/>
    <property type="match status" value="1"/>
</dbReference>
<comment type="similarity">
    <text evidence="5">Belongs to the Omp25/RopB family.</text>
</comment>
<evidence type="ECO:0000256" key="5">
    <source>
        <dbReference type="ARBA" id="ARBA00038306"/>
    </source>
</evidence>
<dbReference type="InterPro" id="IPR011250">
    <property type="entry name" value="OMP/PagP_B-barrel"/>
</dbReference>
<dbReference type="SUPFAM" id="SSF56925">
    <property type="entry name" value="OMPA-like"/>
    <property type="match status" value="1"/>
</dbReference>
<evidence type="ECO:0000256" key="3">
    <source>
        <dbReference type="ARBA" id="ARBA00023136"/>
    </source>
</evidence>
<evidence type="ECO:0000259" key="7">
    <source>
        <dbReference type="Pfam" id="PF13505"/>
    </source>
</evidence>
<evidence type="ECO:0000313" key="9">
    <source>
        <dbReference type="Proteomes" id="UP000009101"/>
    </source>
</evidence>
<dbReference type="Gene3D" id="2.40.160.20">
    <property type="match status" value="1"/>
</dbReference>
<dbReference type="KEGG" id="bcd:BARCL_0197"/>
<protein>
    <submittedName>
        <fullName evidence="8">Hemin-binding protein E</fullName>
    </submittedName>
</protein>
<dbReference type="GO" id="GO:0009279">
    <property type="term" value="C:cell outer membrane"/>
    <property type="evidence" value="ECO:0007669"/>
    <property type="project" value="UniProtKB-SubCell"/>
</dbReference>
<dbReference type="Proteomes" id="UP000009101">
    <property type="component" value="Chromosome"/>
</dbReference>
<keyword evidence="3" id="KW-0472">Membrane</keyword>
<reference evidence="8 9" key="2">
    <citation type="journal article" date="2011" name="PLoS Genet.">
        <title>Parallel evolution of a type IV secretion system in radiating lineages of the host-restricted bacterial pathogen Bartonella.</title>
        <authorList>
            <person name="Engel P."/>
            <person name="Salzburger W."/>
            <person name="Liesch M."/>
            <person name="Chang C.C."/>
            <person name="Maruyama S."/>
            <person name="Lanz C."/>
            <person name="Calteau A."/>
            <person name="Lajus A."/>
            <person name="Medigue C."/>
            <person name="Schuster S.C."/>
            <person name="Dehio C."/>
        </authorList>
    </citation>
    <scope>NUCLEOTIDE SEQUENCE [LARGE SCALE GENOMIC DNA]</scope>
    <source>
        <strain evidence="9">CIP 104772 / 73</strain>
    </source>
</reference>
<feature type="domain" description="Outer membrane protein beta-barrel" evidence="7">
    <location>
        <begin position="46"/>
        <end position="288"/>
    </location>
</feature>
<comment type="subcellular location">
    <subcellularLocation>
        <location evidence="1">Cell outer membrane</location>
    </subcellularLocation>
</comment>
<dbReference type="EMBL" id="FN645454">
    <property type="protein sequence ID" value="CBI75878.1"/>
    <property type="molecule type" value="Genomic_DNA"/>
</dbReference>
<evidence type="ECO:0000256" key="6">
    <source>
        <dbReference type="SAM" id="MobiDB-lite"/>
    </source>
</evidence>
<evidence type="ECO:0000256" key="1">
    <source>
        <dbReference type="ARBA" id="ARBA00004442"/>
    </source>
</evidence>
<evidence type="ECO:0000256" key="2">
    <source>
        <dbReference type="ARBA" id="ARBA00022729"/>
    </source>
</evidence>
<dbReference type="eggNOG" id="COG3637">
    <property type="taxonomic scope" value="Bacteria"/>
</dbReference>
<dbReference type="AlphaFoldDB" id="E6YG90"/>
<evidence type="ECO:0000313" key="8">
    <source>
        <dbReference type="EMBL" id="CBI75878.1"/>
    </source>
</evidence>
<dbReference type="InterPro" id="IPR027385">
    <property type="entry name" value="Beta-barrel_OMP"/>
</dbReference>
<dbReference type="PANTHER" id="PTHR34001:SF3">
    <property type="entry name" value="BLL7405 PROTEIN"/>
    <property type="match status" value="1"/>
</dbReference>
<dbReference type="OrthoDB" id="9815357at2"/>
<name>E6YG90_BARC7</name>
<keyword evidence="4" id="KW-0998">Cell outer membrane</keyword>
<dbReference type="RefSeq" id="WP_013544548.1">
    <property type="nucleotide sequence ID" value="NC_014932.1"/>
</dbReference>
<organism evidence="8 9">
    <name type="scientific">Bartonella clarridgeiae (strain CCUG 45776 / CIP 104772 / 73)</name>
    <dbReference type="NCBI Taxonomy" id="696125"/>
    <lineage>
        <taxon>Bacteria</taxon>
        <taxon>Pseudomonadati</taxon>
        <taxon>Pseudomonadota</taxon>
        <taxon>Alphaproteobacteria</taxon>
        <taxon>Hyphomicrobiales</taxon>
        <taxon>Bartonellaceae</taxon>
        <taxon>Bartonella</taxon>
    </lineage>
</organism>
<accession>E6YG90</accession>
<dbReference type="PANTHER" id="PTHR34001">
    <property type="entry name" value="BLL7405 PROTEIN"/>
    <property type="match status" value="1"/>
</dbReference>
<keyword evidence="2" id="KW-0732">Signal</keyword>
<keyword evidence="9" id="KW-1185">Reference proteome</keyword>
<evidence type="ECO:0000256" key="4">
    <source>
        <dbReference type="ARBA" id="ARBA00023237"/>
    </source>
</evidence>
<feature type="region of interest" description="Disordered" evidence="6">
    <location>
        <begin position="127"/>
        <end position="151"/>
    </location>
</feature>
<proteinExistence type="inferred from homology"/>
<dbReference type="STRING" id="696125.BARCL_0197"/>
<sequence length="288" mass="32223">MNVTRLMITSIWIFVLASMVQAADIMIPYQQQSHQPAPMIVSSDFSWTGFYFGGQVGGFSSKSTVRGRRNSDAEWESLEPKYLPKLSGVIGGVYAGSNVNFGNGLILGIDTDMAWSGKKDTKIIHREEQNEETVEEESTRRQENTRNNNSRVERSVQVCAVAEEGSNPVSSSHTLKEKWVGATRVRIGFAVDRVMPYVSGGVAYTQLQDLLTIRKEGKELPITRNVIDDTKVFVGYTFGGGIDFAMAKSVILRAEYRYSDFGKKKFAKDKMEIGYKTNDFRVGVAYKF</sequence>
<reference evidence="9" key="1">
    <citation type="submission" date="2009-11" db="EMBL/GenBank/DDBJ databases">
        <title>Genome sequencing of Bartonella species and comparative genomics.</title>
        <authorList>
            <person name="Engel P."/>
            <person name="Salzburger W."/>
            <person name="Marius L."/>
            <person name="Chao-Chin C."/>
            <person name="Soichi M."/>
            <person name="Christa L."/>
            <person name="Alexandra C."/>
            <person name="Aurelie L."/>
            <person name="Claudine M."/>
            <person name="Stephan S.C."/>
            <person name="Christoph D."/>
        </authorList>
    </citation>
    <scope>NUCLEOTIDE SEQUENCE [LARGE SCALE GENOMIC DNA]</scope>
    <source>
        <strain evidence="9">CIP 104772 / 73</strain>
    </source>
</reference>
<dbReference type="HOGENOM" id="CLU_037100_4_2_5"/>
<dbReference type="InterPro" id="IPR051692">
    <property type="entry name" value="OMP-like"/>
</dbReference>